<evidence type="ECO:0000313" key="3">
    <source>
        <dbReference type="EMBL" id="MCF2529864.1"/>
    </source>
</evidence>
<evidence type="ECO:0000313" key="4">
    <source>
        <dbReference type="Proteomes" id="UP001165378"/>
    </source>
</evidence>
<dbReference type="InterPro" id="IPR050471">
    <property type="entry name" value="AB_hydrolase"/>
</dbReference>
<dbReference type="GO" id="GO:0004601">
    <property type="term" value="F:peroxidase activity"/>
    <property type="evidence" value="ECO:0007669"/>
    <property type="project" value="UniProtKB-KW"/>
</dbReference>
<dbReference type="RefSeq" id="WP_235054483.1">
    <property type="nucleotide sequence ID" value="NZ_JAKFHA010000013.1"/>
</dbReference>
<protein>
    <submittedName>
        <fullName evidence="3">Alpha/beta fold hydrolase</fullName>
    </submittedName>
</protein>
<dbReference type="InterPro" id="IPR029058">
    <property type="entry name" value="AB_hydrolase_fold"/>
</dbReference>
<dbReference type="Pfam" id="PF00561">
    <property type="entry name" value="Abhydrolase_1"/>
    <property type="match status" value="1"/>
</dbReference>
<dbReference type="InterPro" id="IPR000639">
    <property type="entry name" value="Epox_hydrolase-like"/>
</dbReference>
<feature type="domain" description="AB hydrolase-1" evidence="2">
    <location>
        <begin position="43"/>
        <end position="150"/>
    </location>
</feature>
<gene>
    <name evidence="3" type="ORF">LZ495_21940</name>
</gene>
<proteinExistence type="predicted"/>
<dbReference type="EMBL" id="JAKFHA010000013">
    <property type="protein sequence ID" value="MCF2529864.1"/>
    <property type="molecule type" value="Genomic_DNA"/>
</dbReference>
<dbReference type="Proteomes" id="UP001165378">
    <property type="component" value="Unassembled WGS sequence"/>
</dbReference>
<keyword evidence="1" id="KW-0575">Peroxidase</keyword>
<dbReference type="PRINTS" id="PR00412">
    <property type="entry name" value="EPOXHYDRLASE"/>
</dbReference>
<keyword evidence="3" id="KW-0378">Hydrolase</keyword>
<dbReference type="AlphaFoldDB" id="A0AA41Q1J9"/>
<keyword evidence="4" id="KW-1185">Reference proteome</keyword>
<evidence type="ECO:0000256" key="1">
    <source>
        <dbReference type="ARBA" id="ARBA00022559"/>
    </source>
</evidence>
<dbReference type="PRINTS" id="PR00111">
    <property type="entry name" value="ABHYDROLASE"/>
</dbReference>
<dbReference type="GO" id="GO:0046503">
    <property type="term" value="P:glycerolipid catabolic process"/>
    <property type="evidence" value="ECO:0007669"/>
    <property type="project" value="TreeGrafter"/>
</dbReference>
<dbReference type="PANTHER" id="PTHR43433">
    <property type="entry name" value="HYDROLASE, ALPHA/BETA FOLD FAMILY PROTEIN"/>
    <property type="match status" value="1"/>
</dbReference>
<dbReference type="InterPro" id="IPR000073">
    <property type="entry name" value="AB_hydrolase_1"/>
</dbReference>
<reference evidence="3" key="1">
    <citation type="submission" date="2022-01" db="EMBL/GenBank/DDBJ databases">
        <title>Genome-Based Taxonomic Classification of the Phylum Actinobacteria.</title>
        <authorList>
            <person name="Gao Y."/>
        </authorList>
    </citation>
    <scope>NUCLEOTIDE SEQUENCE</scope>
    <source>
        <strain evidence="3">KLBMP 8922</strain>
    </source>
</reference>
<dbReference type="PANTHER" id="PTHR43433:SF5">
    <property type="entry name" value="AB HYDROLASE-1 DOMAIN-CONTAINING PROTEIN"/>
    <property type="match status" value="1"/>
</dbReference>
<comment type="caution">
    <text evidence="3">The sequence shown here is derived from an EMBL/GenBank/DDBJ whole genome shotgun (WGS) entry which is preliminary data.</text>
</comment>
<sequence>MSTPPFLDLPGTVRARRGATPRGEFAYLDAAPPDGLPTVGTALLVPGFTGGKEDFIALLDPLARRGYRTVALDQRGQYETAGPSDPAAYERAEAVADLWAVQDALLGGEPVHLVGHSYGGLVGRSAALDAPARLASLTLMSTGPAAVRATETPRLVMLEDALAAFSLQQVWDAMRQMDAEAGVLPPADPRIAAYMKARWLANAPAGLAAVARQLRTEPDRTDELARCVAEGLRVAVVSGTRDYAWPVPWQAETAARLGVPHTVVDGAAHSPNAERPEATAKVLADFWDAAAAVRG</sequence>
<organism evidence="3 4">
    <name type="scientific">Yinghuangia soli</name>
    <dbReference type="NCBI Taxonomy" id="2908204"/>
    <lineage>
        <taxon>Bacteria</taxon>
        <taxon>Bacillati</taxon>
        <taxon>Actinomycetota</taxon>
        <taxon>Actinomycetes</taxon>
        <taxon>Kitasatosporales</taxon>
        <taxon>Streptomycetaceae</taxon>
        <taxon>Yinghuangia</taxon>
    </lineage>
</organism>
<accession>A0AA41Q1J9</accession>
<name>A0AA41Q1J9_9ACTN</name>
<dbReference type="SUPFAM" id="SSF53474">
    <property type="entry name" value="alpha/beta-Hydrolases"/>
    <property type="match status" value="1"/>
</dbReference>
<keyword evidence="1" id="KW-0560">Oxidoreductase</keyword>
<dbReference type="Gene3D" id="3.40.50.1820">
    <property type="entry name" value="alpha/beta hydrolase"/>
    <property type="match status" value="1"/>
</dbReference>
<dbReference type="GO" id="GO:0004806">
    <property type="term" value="F:triacylglycerol lipase activity"/>
    <property type="evidence" value="ECO:0007669"/>
    <property type="project" value="TreeGrafter"/>
</dbReference>
<evidence type="ECO:0000259" key="2">
    <source>
        <dbReference type="Pfam" id="PF00561"/>
    </source>
</evidence>